<keyword evidence="4" id="KW-1185">Reference proteome</keyword>
<protein>
    <submittedName>
        <fullName evidence="3">Transposase</fullName>
    </submittedName>
</protein>
<dbReference type="NCBIfam" id="NF033517">
    <property type="entry name" value="transpos_IS66"/>
    <property type="match status" value="1"/>
</dbReference>
<dbReference type="EMBL" id="FOIJ01000020">
    <property type="protein sequence ID" value="SEU35574.1"/>
    <property type="molecule type" value="Genomic_DNA"/>
</dbReference>
<organism evidence="3 4">
    <name type="scientific">Stigmatella erecta</name>
    <dbReference type="NCBI Taxonomy" id="83460"/>
    <lineage>
        <taxon>Bacteria</taxon>
        <taxon>Pseudomonadati</taxon>
        <taxon>Myxococcota</taxon>
        <taxon>Myxococcia</taxon>
        <taxon>Myxococcales</taxon>
        <taxon>Cystobacterineae</taxon>
        <taxon>Archangiaceae</taxon>
        <taxon>Stigmatella</taxon>
    </lineage>
</organism>
<proteinExistence type="predicted"/>
<sequence length="505" mass="56851">MVPIDELPDLDTAKQVARLLQAENERLHRRLEQLVAELARLKGQDAQVLLQRELAKLQEQLALMQQRLYGASSEKRPVSAPEPPPQRMRQQQGHGPQAQPELPVQEVVLPLDPADPVCGLCGGALHEWKGQTEDSEEVTVVERQFVLRKLHRQKYRCPQGCAPVTAPAPPRLVEGGRYSVEFAVHVALQKYVFHLPLARQQRMFLREGLGVERTTLWDQLEALARHLHKSYEALLAEVFTSPLIHADETLWYLLDKGPGKKWYAWTVASPDAVYHRIFPSRSGATAKMVLGDFKGVVVVDGYAAYQTATKAGAEEPAPATLAFCWAHVRRKFVEALKFEPACEHVLKFIAQLYAIEEDLPDWHALEDKVQQGALAHRLAVRQQQSAPLTERIKAWALSQRALPDSTFRKALEYMLELWSGLTVFLLNPRVPLDNNHVERQIRDVVLGRKNHYGSKSQRGTEVAALFYSLIETAKLRGEDPGDYLLRAALAAIDNPDAITLPVSHD</sequence>
<reference evidence="4" key="1">
    <citation type="submission" date="2016-10" db="EMBL/GenBank/DDBJ databases">
        <authorList>
            <person name="Varghese N."/>
            <person name="Submissions S."/>
        </authorList>
    </citation>
    <scope>NUCLEOTIDE SEQUENCE [LARGE SCALE GENOMIC DNA]</scope>
    <source>
        <strain evidence="4">DSM 16858</strain>
    </source>
</reference>
<feature type="domain" description="Transposase IS66 central" evidence="2">
    <location>
        <begin position="176"/>
        <end position="461"/>
    </location>
</feature>
<dbReference type="AlphaFoldDB" id="A0A1I0L6X2"/>
<dbReference type="Proteomes" id="UP000199181">
    <property type="component" value="Unassembled WGS sequence"/>
</dbReference>
<evidence type="ECO:0000256" key="1">
    <source>
        <dbReference type="SAM" id="MobiDB-lite"/>
    </source>
</evidence>
<dbReference type="InterPro" id="IPR052344">
    <property type="entry name" value="Transposase-related"/>
</dbReference>
<evidence type="ECO:0000259" key="2">
    <source>
        <dbReference type="Pfam" id="PF03050"/>
    </source>
</evidence>
<feature type="compositionally biased region" description="Low complexity" evidence="1">
    <location>
        <begin position="87"/>
        <end position="97"/>
    </location>
</feature>
<dbReference type="Pfam" id="PF03050">
    <property type="entry name" value="DDE_Tnp_IS66"/>
    <property type="match status" value="1"/>
</dbReference>
<accession>A0A1I0L6X2</accession>
<evidence type="ECO:0000313" key="3">
    <source>
        <dbReference type="EMBL" id="SEU35574.1"/>
    </source>
</evidence>
<dbReference type="InterPro" id="IPR004291">
    <property type="entry name" value="Transposase_IS66_central"/>
</dbReference>
<dbReference type="PANTHER" id="PTHR33678:SF1">
    <property type="entry name" value="BLL1576 PROTEIN"/>
    <property type="match status" value="1"/>
</dbReference>
<evidence type="ECO:0000313" key="4">
    <source>
        <dbReference type="Proteomes" id="UP000199181"/>
    </source>
</evidence>
<gene>
    <name evidence="3" type="ORF">SAMN05443639_120138</name>
</gene>
<dbReference type="PANTHER" id="PTHR33678">
    <property type="entry name" value="BLL1576 PROTEIN"/>
    <property type="match status" value="1"/>
</dbReference>
<feature type="region of interest" description="Disordered" evidence="1">
    <location>
        <begin position="70"/>
        <end position="99"/>
    </location>
</feature>
<name>A0A1I0L6X2_9BACT</name>